<dbReference type="Gene3D" id="3.40.1080.10">
    <property type="entry name" value="Glutaconate Coenzyme A-transferase"/>
    <property type="match status" value="1"/>
</dbReference>
<comment type="caution">
    <text evidence="1">The sequence shown here is derived from an EMBL/GenBank/DDBJ whole genome shotgun (WGS) entry which is preliminary data.</text>
</comment>
<evidence type="ECO:0000313" key="1">
    <source>
        <dbReference type="EMBL" id="EQD34410.1"/>
    </source>
</evidence>
<reference evidence="1" key="2">
    <citation type="journal article" date="2014" name="ISME J.">
        <title>Microbial stratification in low pH oxic and suboxic macroscopic growths along an acid mine drainage.</title>
        <authorList>
            <person name="Mendez-Garcia C."/>
            <person name="Mesa V."/>
            <person name="Sprenger R.R."/>
            <person name="Richter M."/>
            <person name="Diez M.S."/>
            <person name="Solano J."/>
            <person name="Bargiela R."/>
            <person name="Golyshina O.V."/>
            <person name="Manteca A."/>
            <person name="Ramos J.L."/>
            <person name="Gallego J.R."/>
            <person name="Llorente I."/>
            <person name="Martins Dos Santos V.A."/>
            <person name="Jensen O.N."/>
            <person name="Pelaez A.I."/>
            <person name="Sanchez J."/>
            <person name="Ferrer M."/>
        </authorList>
    </citation>
    <scope>NUCLEOTIDE SEQUENCE</scope>
</reference>
<keyword evidence="1" id="KW-0808">Transferase</keyword>
<sequence>DATLERCRGFVMNPQGAWPNRPGFVTETPFVGPGARGGQRIDYLPMRLSLVPRLFSSMRPPDAVIVQTSTPRRGKVSLGVEVNILPAAIEEVRRRGGLVIAQVNPQMPHTYGDAEMDVDAVDLGLEVDAPLGSPVVRPPDDAALSIGEAVASLARDGGTLQMGIGQMPDAA</sequence>
<dbReference type="InterPro" id="IPR037171">
    <property type="entry name" value="NagB/RpiA_transferase-like"/>
</dbReference>
<proteinExistence type="predicted"/>
<dbReference type="GO" id="GO:0006083">
    <property type="term" value="P:acetate metabolic process"/>
    <property type="evidence" value="ECO:0007669"/>
    <property type="project" value="InterPro"/>
</dbReference>
<dbReference type="PANTHER" id="PTHR21432">
    <property type="entry name" value="ACETYL-COA HYDROLASE-RELATED"/>
    <property type="match status" value="1"/>
</dbReference>
<feature type="non-terminal residue" evidence="1">
    <location>
        <position position="1"/>
    </location>
</feature>
<dbReference type="PANTHER" id="PTHR21432:SF20">
    <property type="entry name" value="ACETYL-COA HYDROLASE"/>
    <property type="match status" value="1"/>
</dbReference>
<dbReference type="Gene3D" id="3.30.750.70">
    <property type="entry name" value="4-hydroxybutyrate coenzyme like domains"/>
    <property type="match status" value="1"/>
</dbReference>
<name>T0ZWR9_9ZZZZ</name>
<dbReference type="SUPFAM" id="SSF100950">
    <property type="entry name" value="NagB/RpiA/CoA transferase-like"/>
    <property type="match status" value="1"/>
</dbReference>
<protein>
    <submittedName>
        <fullName evidence="1">4-hydroxybutyrate coenzyme A transferase</fullName>
    </submittedName>
</protein>
<dbReference type="GO" id="GO:0008775">
    <property type="term" value="F:acetate CoA-transferase activity"/>
    <property type="evidence" value="ECO:0007669"/>
    <property type="project" value="InterPro"/>
</dbReference>
<gene>
    <name evidence="1" type="ORF">B1B_17220</name>
</gene>
<feature type="non-terminal residue" evidence="1">
    <location>
        <position position="171"/>
    </location>
</feature>
<dbReference type="AlphaFoldDB" id="T0ZWR9"/>
<dbReference type="EMBL" id="AUZY01011503">
    <property type="protein sequence ID" value="EQD34410.1"/>
    <property type="molecule type" value="Genomic_DNA"/>
</dbReference>
<accession>T0ZWR9</accession>
<dbReference type="InterPro" id="IPR046433">
    <property type="entry name" value="ActCoA_hydro"/>
</dbReference>
<organism evidence="1">
    <name type="scientific">mine drainage metagenome</name>
    <dbReference type="NCBI Taxonomy" id="410659"/>
    <lineage>
        <taxon>unclassified sequences</taxon>
        <taxon>metagenomes</taxon>
        <taxon>ecological metagenomes</taxon>
    </lineage>
</organism>
<reference evidence="1" key="1">
    <citation type="submission" date="2013-08" db="EMBL/GenBank/DDBJ databases">
        <authorList>
            <person name="Mendez C."/>
            <person name="Richter M."/>
            <person name="Ferrer M."/>
            <person name="Sanchez J."/>
        </authorList>
    </citation>
    <scope>NUCLEOTIDE SEQUENCE</scope>
</reference>